<dbReference type="PANTHER" id="PTHR43776">
    <property type="entry name" value="TRANSPORT ATP-BINDING PROTEIN"/>
    <property type="match status" value="1"/>
</dbReference>
<dbReference type="InterPro" id="IPR017871">
    <property type="entry name" value="ABC_transporter-like_CS"/>
</dbReference>
<dbReference type="RefSeq" id="WP_331256474.1">
    <property type="nucleotide sequence ID" value="NZ_CP133270.1"/>
</dbReference>
<gene>
    <name evidence="6" type="ORF">Bealeia1_00071</name>
</gene>
<feature type="domain" description="ABC transporter" evidence="5">
    <location>
        <begin position="289"/>
        <end position="528"/>
    </location>
</feature>
<dbReference type="Gene3D" id="3.40.50.300">
    <property type="entry name" value="P-loop containing nucleotide triphosphate hydrolases"/>
    <property type="match status" value="2"/>
</dbReference>
<evidence type="ECO:0000256" key="1">
    <source>
        <dbReference type="ARBA" id="ARBA00004417"/>
    </source>
</evidence>
<organism evidence="6 7">
    <name type="scientific">Candidatus Bealeia paramacronuclearis</name>
    <dbReference type="NCBI Taxonomy" id="1921001"/>
    <lineage>
        <taxon>Bacteria</taxon>
        <taxon>Pseudomonadati</taxon>
        <taxon>Pseudomonadota</taxon>
        <taxon>Alphaproteobacteria</taxon>
        <taxon>Holosporales</taxon>
        <taxon>Holosporaceae</taxon>
        <taxon>Candidatus Bealeia</taxon>
    </lineage>
</organism>
<keyword evidence="2" id="KW-0813">Transport</keyword>
<dbReference type="NCBIfam" id="NF008453">
    <property type="entry name" value="PRK11308.1"/>
    <property type="match status" value="2"/>
</dbReference>
<keyword evidence="7" id="KW-1185">Reference proteome</keyword>
<dbReference type="InterPro" id="IPR003439">
    <property type="entry name" value="ABC_transporter-like_ATP-bd"/>
</dbReference>
<dbReference type="Proteomes" id="UP001330434">
    <property type="component" value="Chromosome"/>
</dbReference>
<dbReference type="PROSITE" id="PS50893">
    <property type="entry name" value="ABC_TRANSPORTER_2"/>
    <property type="match status" value="2"/>
</dbReference>
<keyword evidence="3" id="KW-0547">Nucleotide-binding</keyword>
<dbReference type="InterPro" id="IPR003593">
    <property type="entry name" value="AAA+_ATPase"/>
</dbReference>
<dbReference type="EMBL" id="CP133270">
    <property type="protein sequence ID" value="WVX65905.1"/>
    <property type="molecule type" value="Genomic_DNA"/>
</dbReference>
<dbReference type="CDD" id="cd03257">
    <property type="entry name" value="ABC_NikE_OppD_transporters"/>
    <property type="match status" value="2"/>
</dbReference>
<accession>A0ABZ2C0K8</accession>
<reference evidence="6 7" key="1">
    <citation type="journal article" date="2024" name="Environ. Microbiol.">
        <title>Novel evolutionary insights on the interactions of the Holosporales (Alphaproteobacteria) with eukaryotic hosts from comparative genomics.</title>
        <authorList>
            <person name="Giovannini M."/>
            <person name="Petroni G."/>
            <person name="Castelli M."/>
        </authorList>
    </citation>
    <scope>NUCLEOTIDE SEQUENCE [LARGE SCALE GENOMIC DNA]</scope>
    <source>
        <strain evidence="6 7">US_Bl 15I1</strain>
    </source>
</reference>
<evidence type="ECO:0000256" key="3">
    <source>
        <dbReference type="ARBA" id="ARBA00022741"/>
    </source>
</evidence>
<sequence length="537" mass="59898">MSRHPPLLIVDNLHVNFHSGKHIVHAVQGVSFELKKAQTLAIVGESGSGKSVTALSVLGLLPYPRASHPQGSIQFHGQELLNAPTDILRSIRGNRISMIFQEPLTSLNPLHTIDRQIGETLSLHKGLYGEALTHRVIELLEMAGFPDGRDRLKSYPHQLSGGQRQRVMIAMALACDPEILIADEPTTALDVTIQAQIIELLKELQGRLKMSLILITHDLHVVQKIAQDVVVMKDGLKVEENATQELFSHPQDPYTKRLIDSDPQGHAVPVKGDEELLLTGENIKVYFDIRRGIFKKKIGEIKAVDDISFSLRSGHTLGIVGESGSGKTTLAMALLRLEKCQGRIEFLGTEIQDLSNKEFRPYRREMQIVFQDPFGSLSPRMSIGQIIAEGLEIHKIGKTPQAREHLVIEALREVGLDPDIRHRYPHEFSGGQRQRIAIARALALKPRLIILDEPTSALDRSVQLDVLTLLKNIQKKNNLAYIFISHDLAVVKSISHQVLVMRQGKVVERGTAKDIFEHPQEVYTQKLIKAAFELEAA</sequence>
<evidence type="ECO:0000256" key="4">
    <source>
        <dbReference type="ARBA" id="ARBA00022840"/>
    </source>
</evidence>
<proteinExistence type="predicted"/>
<keyword evidence="4" id="KW-0067">ATP-binding</keyword>
<comment type="subcellular location">
    <subcellularLocation>
        <location evidence="1">Cell inner membrane</location>
        <topology evidence="1">Peripheral membrane protein</topology>
    </subcellularLocation>
</comment>
<evidence type="ECO:0000256" key="2">
    <source>
        <dbReference type="ARBA" id="ARBA00022448"/>
    </source>
</evidence>
<evidence type="ECO:0000313" key="6">
    <source>
        <dbReference type="EMBL" id="WVX65905.1"/>
    </source>
</evidence>
<protein>
    <submittedName>
        <fullName evidence="6">ABC-type microcin C transport system, duplicated ATPase component YejF</fullName>
    </submittedName>
</protein>
<name>A0ABZ2C0K8_9PROT</name>
<dbReference type="SMART" id="SM00382">
    <property type="entry name" value="AAA"/>
    <property type="match status" value="2"/>
</dbReference>
<evidence type="ECO:0000259" key="5">
    <source>
        <dbReference type="PROSITE" id="PS50893"/>
    </source>
</evidence>
<feature type="domain" description="ABC transporter" evidence="5">
    <location>
        <begin position="8"/>
        <end position="259"/>
    </location>
</feature>
<dbReference type="Pfam" id="PF08352">
    <property type="entry name" value="oligo_HPY"/>
    <property type="match status" value="2"/>
</dbReference>
<dbReference type="InterPro" id="IPR027417">
    <property type="entry name" value="P-loop_NTPase"/>
</dbReference>
<dbReference type="InterPro" id="IPR013563">
    <property type="entry name" value="Oligopep_ABC_C"/>
</dbReference>
<dbReference type="Pfam" id="PF00005">
    <property type="entry name" value="ABC_tran"/>
    <property type="match status" value="2"/>
</dbReference>
<dbReference type="NCBIfam" id="NF007739">
    <property type="entry name" value="PRK10419.1"/>
    <property type="match status" value="2"/>
</dbReference>
<dbReference type="PROSITE" id="PS00211">
    <property type="entry name" value="ABC_TRANSPORTER_1"/>
    <property type="match status" value="2"/>
</dbReference>
<dbReference type="SUPFAM" id="SSF52540">
    <property type="entry name" value="P-loop containing nucleoside triphosphate hydrolases"/>
    <property type="match status" value="2"/>
</dbReference>
<dbReference type="PANTHER" id="PTHR43776:SF8">
    <property type="entry name" value="ABC TRANSPORTER, ATP-BINDING PROTEIN"/>
    <property type="match status" value="1"/>
</dbReference>
<evidence type="ECO:0000313" key="7">
    <source>
        <dbReference type="Proteomes" id="UP001330434"/>
    </source>
</evidence>
<dbReference type="InterPro" id="IPR050319">
    <property type="entry name" value="ABC_transp_ATP-bind"/>
</dbReference>